<accession>A0ACB7T3N6</accession>
<keyword evidence="2" id="KW-1185">Reference proteome</keyword>
<protein>
    <submittedName>
        <fullName evidence="1">Uncharacterized protein</fullName>
    </submittedName>
</protein>
<proteinExistence type="predicted"/>
<name>A0ACB7T3N6_HYAAI</name>
<reference evidence="1" key="1">
    <citation type="submission" date="2020-05" db="EMBL/GenBank/DDBJ databases">
        <title>Large-scale comparative analyses of tick genomes elucidate their genetic diversity and vector capacities.</title>
        <authorList>
            <person name="Jia N."/>
            <person name="Wang J."/>
            <person name="Shi W."/>
            <person name="Du L."/>
            <person name="Sun Y."/>
            <person name="Zhan W."/>
            <person name="Jiang J."/>
            <person name="Wang Q."/>
            <person name="Zhang B."/>
            <person name="Ji P."/>
            <person name="Sakyi L.B."/>
            <person name="Cui X."/>
            <person name="Yuan T."/>
            <person name="Jiang B."/>
            <person name="Yang W."/>
            <person name="Lam T.T.-Y."/>
            <person name="Chang Q."/>
            <person name="Ding S."/>
            <person name="Wang X."/>
            <person name="Zhu J."/>
            <person name="Ruan X."/>
            <person name="Zhao L."/>
            <person name="Wei J."/>
            <person name="Que T."/>
            <person name="Du C."/>
            <person name="Cheng J."/>
            <person name="Dai P."/>
            <person name="Han X."/>
            <person name="Huang E."/>
            <person name="Gao Y."/>
            <person name="Liu J."/>
            <person name="Shao H."/>
            <person name="Ye R."/>
            <person name="Li L."/>
            <person name="Wei W."/>
            <person name="Wang X."/>
            <person name="Wang C."/>
            <person name="Yang T."/>
            <person name="Huo Q."/>
            <person name="Li W."/>
            <person name="Guo W."/>
            <person name="Chen H."/>
            <person name="Zhou L."/>
            <person name="Ni X."/>
            <person name="Tian J."/>
            <person name="Zhou Y."/>
            <person name="Sheng Y."/>
            <person name="Liu T."/>
            <person name="Pan Y."/>
            <person name="Xia L."/>
            <person name="Li J."/>
            <person name="Zhao F."/>
            <person name="Cao W."/>
        </authorList>
    </citation>
    <scope>NUCLEOTIDE SEQUENCE</scope>
    <source>
        <strain evidence="1">Hyas-2018</strain>
    </source>
</reference>
<gene>
    <name evidence="1" type="ORF">HPB50_005784</name>
</gene>
<evidence type="ECO:0000313" key="2">
    <source>
        <dbReference type="Proteomes" id="UP000821845"/>
    </source>
</evidence>
<comment type="caution">
    <text evidence="1">The sequence shown here is derived from an EMBL/GenBank/DDBJ whole genome shotgun (WGS) entry which is preliminary data.</text>
</comment>
<evidence type="ECO:0000313" key="1">
    <source>
        <dbReference type="EMBL" id="KAH6940743.1"/>
    </source>
</evidence>
<organism evidence="1 2">
    <name type="scientific">Hyalomma asiaticum</name>
    <name type="common">Tick</name>
    <dbReference type="NCBI Taxonomy" id="266040"/>
    <lineage>
        <taxon>Eukaryota</taxon>
        <taxon>Metazoa</taxon>
        <taxon>Ecdysozoa</taxon>
        <taxon>Arthropoda</taxon>
        <taxon>Chelicerata</taxon>
        <taxon>Arachnida</taxon>
        <taxon>Acari</taxon>
        <taxon>Parasitiformes</taxon>
        <taxon>Ixodida</taxon>
        <taxon>Ixodoidea</taxon>
        <taxon>Ixodidae</taxon>
        <taxon>Hyalomminae</taxon>
        <taxon>Hyalomma</taxon>
    </lineage>
</organism>
<dbReference type="Proteomes" id="UP000821845">
    <property type="component" value="Chromosome 11"/>
</dbReference>
<sequence>MGLVEPRRVTKVDMVFNLQDIPEKTKKMTTMLQYLEKRRSLLGIAVMSLSYCTLEDVYIKMVTGTALKDKGDIGDGFVRLAPEKEDTDKKKQQDLEAVKQICEAKSSRPSATSTLWALLRKRALLWTRFLWIKAFSLAIPLLCVVLLVLSERYLLPQRRPDEGAFTYEPKRVFGGSYGFIECDNASKDFGDDVLLPLFSERSVNAFAPATTFIDRELLFWAQTDLYSYFHEYQYGISVFEKDGMFVWYNGECPPSAAVGVNLLHTALLRNLTGSKESRITLVNWALASEELAAKLEFEGLYGRLAPKDGRETLGHETALFPTRNFMTRMLYTFFVSLAMGFHAASHVFVPMVEAASGLKHMQLMTGMTGMLYWMGHFIFDMFMALCSSIALVFVIFVAHVEIAPAYHLAILALFIANAFASLPLVYLFSKLFSEPSYAFACAVLGLFLAGIVGSMGMEILNTLVQDEPSAAATAVLFVWGYACRWFPTYTLVRGVVKVIRLSRLNAICLAGGELLAEACYDAHYSSRERMSLCCEALWRNETAPSLEPLLPYPGTGIYELLSMVAQGMLYVAVLALVDSRIIFSLRWYLARRLQGSEQPDESAEEQGPRLVAIPMDPDVEQEVNLVNKACRTRKFANIAIAVRSLQKIVGFVNPVKVVDGVSLLLKRGECVGIVGINGSGKTTFLQTLVGCRVPTDGDGYTSTLSLVTDIRGWQRGIGYAPDGISKDLMPELTVGEILDTVARLRGVTERRQAVTSALQLTRRLREDKLATECSRGELKMLLIACAAIGAPPVMLVDEPYSDVEPLYRNEIIHMLQLIKESQAISLVLTSHRQGTLKFNVGKTYTSWGELFAMLVSTKETEKLPEFSVSDIPLVEIFSGLSRRQVFFLGKRPRRDLSDMPSSVDNPAGPCEEKKKIK</sequence>
<dbReference type="EMBL" id="CM023491">
    <property type="protein sequence ID" value="KAH6940743.1"/>
    <property type="molecule type" value="Genomic_DNA"/>
</dbReference>